<keyword evidence="3" id="KW-1185">Reference proteome</keyword>
<evidence type="ECO:0000313" key="2">
    <source>
        <dbReference type="EMBL" id="KAF2835754.1"/>
    </source>
</evidence>
<feature type="non-terminal residue" evidence="2">
    <location>
        <position position="190"/>
    </location>
</feature>
<feature type="compositionally biased region" description="Basic and acidic residues" evidence="1">
    <location>
        <begin position="1"/>
        <end position="15"/>
    </location>
</feature>
<dbReference type="OrthoDB" id="3945255at2759"/>
<organism evidence="2 3">
    <name type="scientific">Patellaria atrata CBS 101060</name>
    <dbReference type="NCBI Taxonomy" id="1346257"/>
    <lineage>
        <taxon>Eukaryota</taxon>
        <taxon>Fungi</taxon>
        <taxon>Dikarya</taxon>
        <taxon>Ascomycota</taxon>
        <taxon>Pezizomycotina</taxon>
        <taxon>Dothideomycetes</taxon>
        <taxon>Dothideomycetes incertae sedis</taxon>
        <taxon>Patellariales</taxon>
        <taxon>Patellariaceae</taxon>
        <taxon>Patellaria</taxon>
    </lineage>
</organism>
<proteinExistence type="predicted"/>
<dbReference type="EMBL" id="MU006107">
    <property type="protein sequence ID" value="KAF2835754.1"/>
    <property type="molecule type" value="Genomic_DNA"/>
</dbReference>
<dbReference type="AlphaFoldDB" id="A0A9P4VPQ9"/>
<comment type="caution">
    <text evidence="2">The sequence shown here is derived from an EMBL/GenBank/DDBJ whole genome shotgun (WGS) entry which is preliminary data.</text>
</comment>
<name>A0A9P4VPQ9_9PEZI</name>
<feature type="region of interest" description="Disordered" evidence="1">
    <location>
        <begin position="1"/>
        <end position="22"/>
    </location>
</feature>
<gene>
    <name evidence="2" type="ORF">M501DRAFT_915202</name>
</gene>
<dbReference type="Proteomes" id="UP000799429">
    <property type="component" value="Unassembled WGS sequence"/>
</dbReference>
<evidence type="ECO:0000256" key="1">
    <source>
        <dbReference type="SAM" id="MobiDB-lite"/>
    </source>
</evidence>
<protein>
    <submittedName>
        <fullName evidence="2">Uncharacterized protein</fullName>
    </submittedName>
</protein>
<evidence type="ECO:0000313" key="3">
    <source>
        <dbReference type="Proteomes" id="UP000799429"/>
    </source>
</evidence>
<reference evidence="2" key="1">
    <citation type="journal article" date="2020" name="Stud. Mycol.">
        <title>101 Dothideomycetes genomes: a test case for predicting lifestyles and emergence of pathogens.</title>
        <authorList>
            <person name="Haridas S."/>
            <person name="Albert R."/>
            <person name="Binder M."/>
            <person name="Bloem J."/>
            <person name="Labutti K."/>
            <person name="Salamov A."/>
            <person name="Andreopoulos B."/>
            <person name="Baker S."/>
            <person name="Barry K."/>
            <person name="Bills G."/>
            <person name="Bluhm B."/>
            <person name="Cannon C."/>
            <person name="Castanera R."/>
            <person name="Culley D."/>
            <person name="Daum C."/>
            <person name="Ezra D."/>
            <person name="Gonzalez J."/>
            <person name="Henrissat B."/>
            <person name="Kuo A."/>
            <person name="Liang C."/>
            <person name="Lipzen A."/>
            <person name="Lutzoni F."/>
            <person name="Magnuson J."/>
            <person name="Mondo S."/>
            <person name="Nolan M."/>
            <person name="Ohm R."/>
            <person name="Pangilinan J."/>
            <person name="Park H.-J."/>
            <person name="Ramirez L."/>
            <person name="Alfaro M."/>
            <person name="Sun H."/>
            <person name="Tritt A."/>
            <person name="Yoshinaga Y."/>
            <person name="Zwiers L.-H."/>
            <person name="Turgeon B."/>
            <person name="Goodwin S."/>
            <person name="Spatafora J."/>
            <person name="Crous P."/>
            <person name="Grigoriev I."/>
        </authorList>
    </citation>
    <scope>NUCLEOTIDE SEQUENCE</scope>
    <source>
        <strain evidence="2">CBS 101060</strain>
    </source>
</reference>
<sequence length="190" mass="21601">MNYINRREAGNDTNEKPLNTRQAGSTMIRYSRVWRTKRRPTYRLTGKQQECLSGIIDIVREDKDEEDGEGREDEEEYNVEDLLGEEEEAQLESNTLAFLLSLLDHQLKDSEYQSALISATAAFGVDADQGWKGVLAYTPTLSAIITVARMLVLYQARQTRIRSIEEMIGRDGIDGEKAQDLAPSHFELVK</sequence>
<accession>A0A9P4VPQ9</accession>